<dbReference type="Gene3D" id="3.30.565.10">
    <property type="entry name" value="Histidine kinase-like ATPase, C-terminal domain"/>
    <property type="match status" value="1"/>
</dbReference>
<keyword evidence="8" id="KW-1185">Reference proteome</keyword>
<dbReference type="Gene3D" id="1.10.287.130">
    <property type="match status" value="1"/>
</dbReference>
<evidence type="ECO:0000256" key="3">
    <source>
        <dbReference type="ARBA" id="ARBA00022553"/>
    </source>
</evidence>
<protein>
    <recommendedName>
        <fullName evidence="2">histidine kinase</fullName>
        <ecNumber evidence="2">2.7.13.3</ecNumber>
    </recommendedName>
</protein>
<feature type="domain" description="Histidine kinase" evidence="6">
    <location>
        <begin position="225"/>
        <end position="455"/>
    </location>
</feature>
<dbReference type="PANTHER" id="PTHR43547:SF2">
    <property type="entry name" value="HYBRID SIGNAL TRANSDUCTION HISTIDINE KINASE C"/>
    <property type="match status" value="1"/>
</dbReference>
<dbReference type="RefSeq" id="WP_008277262.1">
    <property type="nucleotide sequence ID" value="NZ_AAXW01000040.1"/>
</dbReference>
<dbReference type="SMART" id="SM00388">
    <property type="entry name" value="HisKA"/>
    <property type="match status" value="1"/>
</dbReference>
<evidence type="ECO:0000313" key="8">
    <source>
        <dbReference type="Proteomes" id="UP000003781"/>
    </source>
</evidence>
<dbReference type="Gene3D" id="3.30.450.40">
    <property type="match status" value="1"/>
</dbReference>
<dbReference type="PROSITE" id="PS50109">
    <property type="entry name" value="HIS_KIN"/>
    <property type="match status" value="1"/>
</dbReference>
<evidence type="ECO:0000259" key="6">
    <source>
        <dbReference type="PROSITE" id="PS50109"/>
    </source>
</evidence>
<keyword evidence="4 7" id="KW-0808">Transferase</keyword>
<keyword evidence="3" id="KW-0597">Phosphoprotein</keyword>
<organism evidence="7 8">
    <name type="scientific">Crocosphaera chwakensis CCY0110</name>
    <dbReference type="NCBI Taxonomy" id="391612"/>
    <lineage>
        <taxon>Bacteria</taxon>
        <taxon>Bacillati</taxon>
        <taxon>Cyanobacteriota</taxon>
        <taxon>Cyanophyceae</taxon>
        <taxon>Oscillatoriophycideae</taxon>
        <taxon>Chroococcales</taxon>
        <taxon>Aphanothecaceae</taxon>
        <taxon>Crocosphaera</taxon>
        <taxon>Crocosphaera chwakensis</taxon>
    </lineage>
</organism>
<dbReference type="OrthoDB" id="567974at2"/>
<comment type="caution">
    <text evidence="7">The sequence shown here is derived from an EMBL/GenBank/DDBJ whole genome shotgun (WGS) entry which is preliminary data.</text>
</comment>
<dbReference type="InterPro" id="IPR036097">
    <property type="entry name" value="HisK_dim/P_sf"/>
</dbReference>
<dbReference type="EMBL" id="AAXW01000040">
    <property type="protein sequence ID" value="EAZ89617.1"/>
    <property type="molecule type" value="Genomic_DNA"/>
</dbReference>
<dbReference type="PANTHER" id="PTHR43547">
    <property type="entry name" value="TWO-COMPONENT HISTIDINE KINASE"/>
    <property type="match status" value="1"/>
</dbReference>
<evidence type="ECO:0000256" key="4">
    <source>
        <dbReference type="ARBA" id="ARBA00022777"/>
    </source>
</evidence>
<dbReference type="InterPro" id="IPR029016">
    <property type="entry name" value="GAF-like_dom_sf"/>
</dbReference>
<dbReference type="SUPFAM" id="SSF55781">
    <property type="entry name" value="GAF domain-like"/>
    <property type="match status" value="1"/>
</dbReference>
<dbReference type="SMART" id="SM00387">
    <property type="entry name" value="HATPase_c"/>
    <property type="match status" value="1"/>
</dbReference>
<sequence length="458" mass="52871">MSYHSKDNDLEKSLLQEILNTLDYDKNLENLTQIITNFFLVDFCLIISDFNNLKYFYTLENSINHNSVISFKTVSNLMQSFWMINLKYESKINSVSNLNHKKYQKLLPFFQEIEVKALLGISTSFKEQTNGIIILGKQEPYQWSQKEKKTLQEVSSIVGMACYLSQINTIINEKNINKESPLFQSNTPKPIEENPILKFWWQSTKKQLDKQLEWNRKVIYNMITIMSDQTRNPLAIIKMVITVLRSKELSPEDLNKRLAMLEEAWSKLNNINEKILQLKHLKSQNSSCNLVSINLKELIISITDTYQNKWQEDAKNSLTLSINFSLQPQQSIKTDSQHLTRIIEELLINAGKFSVPNSHVTLEVNKENKTNNSPIIITLSNLSEYGCKDNTNEFFEPFYREQIVIDSGIPGIGVGLNIVKDLVELLQGKITIHCLPTENPKHCKIVFRLVLPQSLSSS</sequence>
<evidence type="ECO:0000256" key="5">
    <source>
        <dbReference type="ARBA" id="ARBA00023012"/>
    </source>
</evidence>
<dbReference type="InterPro" id="IPR036890">
    <property type="entry name" value="HATPase_C_sf"/>
</dbReference>
<dbReference type="Proteomes" id="UP000003781">
    <property type="component" value="Unassembled WGS sequence"/>
</dbReference>
<dbReference type="SUPFAM" id="SSF47384">
    <property type="entry name" value="Homodimeric domain of signal transducing histidine kinase"/>
    <property type="match status" value="1"/>
</dbReference>
<evidence type="ECO:0000313" key="7">
    <source>
        <dbReference type="EMBL" id="EAZ89617.1"/>
    </source>
</evidence>
<dbReference type="EC" id="2.7.13.3" evidence="2"/>
<dbReference type="InterPro" id="IPR003594">
    <property type="entry name" value="HATPase_dom"/>
</dbReference>
<dbReference type="InterPro" id="IPR005467">
    <property type="entry name" value="His_kinase_dom"/>
</dbReference>
<name>A3IV56_9CHRO</name>
<evidence type="ECO:0000256" key="2">
    <source>
        <dbReference type="ARBA" id="ARBA00012438"/>
    </source>
</evidence>
<dbReference type="GO" id="GO:0000155">
    <property type="term" value="F:phosphorelay sensor kinase activity"/>
    <property type="evidence" value="ECO:0007669"/>
    <property type="project" value="InterPro"/>
</dbReference>
<dbReference type="Pfam" id="PF02518">
    <property type="entry name" value="HATPase_c"/>
    <property type="match status" value="1"/>
</dbReference>
<reference evidence="7 8" key="1">
    <citation type="submission" date="2007-03" db="EMBL/GenBank/DDBJ databases">
        <authorList>
            <person name="Stal L."/>
            <person name="Ferriera S."/>
            <person name="Johnson J."/>
            <person name="Kravitz S."/>
            <person name="Beeson K."/>
            <person name="Sutton G."/>
            <person name="Rogers Y.-H."/>
            <person name="Friedman R."/>
            <person name="Frazier M."/>
            <person name="Venter J.C."/>
        </authorList>
    </citation>
    <scope>NUCLEOTIDE SEQUENCE [LARGE SCALE GENOMIC DNA]</scope>
    <source>
        <strain evidence="7 8">CCY0110</strain>
    </source>
</reference>
<accession>A3IV56</accession>
<comment type="catalytic activity">
    <reaction evidence="1">
        <text>ATP + protein L-histidine = ADP + protein N-phospho-L-histidine.</text>
        <dbReference type="EC" id="2.7.13.3"/>
    </reaction>
</comment>
<evidence type="ECO:0000256" key="1">
    <source>
        <dbReference type="ARBA" id="ARBA00000085"/>
    </source>
</evidence>
<gene>
    <name evidence="7" type="ORF">CY0110_24331</name>
</gene>
<dbReference type="SUPFAM" id="SSF55874">
    <property type="entry name" value="ATPase domain of HSP90 chaperone/DNA topoisomerase II/histidine kinase"/>
    <property type="match status" value="1"/>
</dbReference>
<dbReference type="AlphaFoldDB" id="A3IV56"/>
<dbReference type="InterPro" id="IPR003661">
    <property type="entry name" value="HisK_dim/P_dom"/>
</dbReference>
<keyword evidence="5" id="KW-0902">Two-component regulatory system</keyword>
<keyword evidence="4 7" id="KW-0418">Kinase</keyword>
<proteinExistence type="predicted"/>
<dbReference type="eggNOG" id="COG2205">
    <property type="taxonomic scope" value="Bacteria"/>
</dbReference>